<evidence type="ECO:0000259" key="1">
    <source>
        <dbReference type="Pfam" id="PF10592"/>
    </source>
</evidence>
<name>A0A3G8LYK2_9GAMM</name>
<gene>
    <name evidence="3" type="ORF">EGC82_18150</name>
</gene>
<organism evidence="3 4">
    <name type="scientific">Shewanella livingstonensis</name>
    <dbReference type="NCBI Taxonomy" id="150120"/>
    <lineage>
        <taxon>Bacteria</taxon>
        <taxon>Pseudomonadati</taxon>
        <taxon>Pseudomonadota</taxon>
        <taxon>Gammaproteobacteria</taxon>
        <taxon>Alteromonadales</taxon>
        <taxon>Shewanellaceae</taxon>
        <taxon>Shewanella</taxon>
    </lineage>
</organism>
<reference evidence="4" key="1">
    <citation type="submission" date="2018-11" db="EMBL/GenBank/DDBJ databases">
        <title>Shewanella sp. M2.</title>
        <authorList>
            <person name="Hwang Y.J."/>
            <person name="Hwang C.Y."/>
        </authorList>
    </citation>
    <scope>NUCLEOTIDE SEQUENCE [LARGE SCALE GENOMIC DNA]</scope>
    <source>
        <strain evidence="4">LMG 19866</strain>
    </source>
</reference>
<dbReference type="EMBL" id="CP034015">
    <property type="protein sequence ID" value="AZG74504.1"/>
    <property type="molecule type" value="Genomic_DNA"/>
</dbReference>
<keyword evidence="4" id="KW-1185">Reference proteome</keyword>
<dbReference type="AlphaFoldDB" id="A0A3G8LYK2"/>
<proteinExistence type="predicted"/>
<dbReference type="OrthoDB" id="9806213at2"/>
<evidence type="ECO:0000313" key="4">
    <source>
        <dbReference type="Proteomes" id="UP000278035"/>
    </source>
</evidence>
<accession>A0A3G8LYK2</accession>
<feature type="domain" description="Abortive infection phage resistance protein N-terminal" evidence="2">
    <location>
        <begin position="36"/>
        <end position="187"/>
    </location>
</feature>
<evidence type="ECO:0000313" key="3">
    <source>
        <dbReference type="EMBL" id="AZG74504.1"/>
    </source>
</evidence>
<dbReference type="Proteomes" id="UP000278035">
    <property type="component" value="Chromosome"/>
</dbReference>
<sequence>MELIDFLRQTNAEVRELLNERLAIPGEPYPYPESVFTEVIMQHMYDVGMTFEPVVCHFDAKVGNTNVRMSGYAMSDELDQLDLFVSLYSDVDEIVSVTTSEAAKVADYCLRFVSKCAEKKLAKQMDDSSEAFLLAQAIEDNYSTLEQIRVYVLTDRVLNAKSKQFQSREIQDKTIKLEVMDVERLYRHLSEGKPRDELTVNFEEVAGGPLPCVWVPGQMSEYDYAMTVIPGEALRFIYDKYGSRILEANVRSFLSVTGKVNKGIRDTLRNEPERFMAYNNGLVIVADEVHLGRAADGSPGITWLKGMQIVNGGQTSASLYFTQKKYNDVDLSRVRIPAKLIILRASNSQDEEKLIADISRYANSQNAIKQSDFAANDKLHVTLENHAQSTYCPDGVGRWFYERAAGSYKVMIEREGTTSAKQKSLKASMPPARKITKPDMAKYLNIYALKPHIVSLGAQNNFQKFMDSISTYRWPSGKELPTLSDYKSLVAQAILFNTTQKIIRTKYKAFQANITVYTLSIIFLKLGSKINFNSIWENQGISHSFQQLIVNLSEEVHAGLHKSANERMVSEWAKKEECWKIMQEVKYSSSIFMITAPEIKSIKD</sequence>
<dbReference type="Pfam" id="PF22879">
    <property type="entry name" value="AIPR_N"/>
    <property type="match status" value="1"/>
</dbReference>
<dbReference type="Pfam" id="PF10592">
    <property type="entry name" value="AIPR"/>
    <property type="match status" value="1"/>
</dbReference>
<protein>
    <submittedName>
        <fullName evidence="3">Abortive phage infection protein</fullName>
    </submittedName>
</protein>
<dbReference type="KEGG" id="slj:EGC82_18150"/>
<feature type="domain" description="Abortive phage infection protein C-terminal" evidence="1">
    <location>
        <begin position="246"/>
        <end position="562"/>
    </location>
</feature>
<dbReference type="InterPro" id="IPR055101">
    <property type="entry name" value="AIPR_N"/>
</dbReference>
<evidence type="ECO:0000259" key="2">
    <source>
        <dbReference type="Pfam" id="PF22879"/>
    </source>
</evidence>
<dbReference type="InterPro" id="IPR018891">
    <property type="entry name" value="AIPR_C"/>
</dbReference>
<dbReference type="RefSeq" id="WP_124731999.1">
    <property type="nucleotide sequence ID" value="NZ_CBCSKC010000052.1"/>
</dbReference>